<evidence type="ECO:0000256" key="10">
    <source>
        <dbReference type="ARBA" id="ARBA00023136"/>
    </source>
</evidence>
<keyword evidence="10 12" id="KW-0472">Membrane</keyword>
<keyword evidence="9" id="KW-0406">Ion transport</keyword>
<keyword evidence="4 12" id="KW-0812">Transmembrane</keyword>
<evidence type="ECO:0000259" key="14">
    <source>
        <dbReference type="Pfam" id="PF02214"/>
    </source>
</evidence>
<evidence type="ECO:0000259" key="13">
    <source>
        <dbReference type="Pfam" id="PF00520"/>
    </source>
</evidence>
<organism evidence="15 16">
    <name type="scientific">Octopus sinensis</name>
    <name type="common">East Asian common octopus</name>
    <dbReference type="NCBI Taxonomy" id="2607531"/>
    <lineage>
        <taxon>Eukaryota</taxon>
        <taxon>Metazoa</taxon>
        <taxon>Spiralia</taxon>
        <taxon>Lophotrochozoa</taxon>
        <taxon>Mollusca</taxon>
        <taxon>Cephalopoda</taxon>
        <taxon>Coleoidea</taxon>
        <taxon>Octopodiformes</taxon>
        <taxon>Octopoda</taxon>
        <taxon>Incirrata</taxon>
        <taxon>Octopodidae</taxon>
        <taxon>Octopus</taxon>
    </lineage>
</organism>
<dbReference type="SUPFAM" id="SSF54695">
    <property type="entry name" value="POZ domain"/>
    <property type="match status" value="1"/>
</dbReference>
<dbReference type="Gene3D" id="3.30.710.10">
    <property type="entry name" value="Potassium Channel Kv1.1, Chain A"/>
    <property type="match status" value="1"/>
</dbReference>
<gene>
    <name evidence="16" type="primary">LOC115229056</name>
</gene>
<feature type="transmembrane region" description="Helical" evidence="12">
    <location>
        <begin position="339"/>
        <end position="359"/>
    </location>
</feature>
<dbReference type="GO" id="GO:0001508">
    <property type="term" value="P:action potential"/>
    <property type="evidence" value="ECO:0007669"/>
    <property type="project" value="TreeGrafter"/>
</dbReference>
<dbReference type="Pfam" id="PF00520">
    <property type="entry name" value="Ion_trans"/>
    <property type="match status" value="1"/>
</dbReference>
<evidence type="ECO:0000256" key="9">
    <source>
        <dbReference type="ARBA" id="ARBA00023065"/>
    </source>
</evidence>
<evidence type="ECO:0000256" key="12">
    <source>
        <dbReference type="SAM" id="Phobius"/>
    </source>
</evidence>
<feature type="transmembrane region" description="Helical" evidence="12">
    <location>
        <begin position="281"/>
        <end position="298"/>
    </location>
</feature>
<dbReference type="FunFam" id="1.10.287.70:FF:000002">
    <property type="entry name" value="Potassium voltage-gated channel subfamily a member"/>
    <property type="match status" value="1"/>
</dbReference>
<keyword evidence="8 12" id="KW-1133">Transmembrane helix</keyword>
<evidence type="ECO:0000313" key="16">
    <source>
        <dbReference type="RefSeq" id="XP_029655340.1"/>
    </source>
</evidence>
<dbReference type="KEGG" id="osn:115229056"/>
<proteinExistence type="predicted"/>
<reference evidence="16" key="1">
    <citation type="submission" date="2025-08" db="UniProtKB">
        <authorList>
            <consortium name="RefSeq"/>
        </authorList>
    </citation>
    <scope>IDENTIFICATION</scope>
</reference>
<dbReference type="Pfam" id="PF02214">
    <property type="entry name" value="BTB_2"/>
    <property type="match status" value="1"/>
</dbReference>
<dbReference type="InterPro" id="IPR003131">
    <property type="entry name" value="T1-type_BTB"/>
</dbReference>
<keyword evidence="3" id="KW-0633">Potassium transport</keyword>
<evidence type="ECO:0000256" key="3">
    <source>
        <dbReference type="ARBA" id="ARBA00022538"/>
    </source>
</evidence>
<evidence type="ECO:0000313" key="15">
    <source>
        <dbReference type="Proteomes" id="UP000515154"/>
    </source>
</evidence>
<dbReference type="Gene3D" id="1.10.287.70">
    <property type="match status" value="1"/>
</dbReference>
<keyword evidence="7" id="KW-0630">Potassium</keyword>
<keyword evidence="6" id="KW-0851">Voltage-gated channel</keyword>
<evidence type="ECO:0000256" key="5">
    <source>
        <dbReference type="ARBA" id="ARBA00022826"/>
    </source>
</evidence>
<keyword evidence="15" id="KW-1185">Reference proteome</keyword>
<dbReference type="PANTHER" id="PTHR11537:SF113">
    <property type="entry name" value="POTASSIUM VOLTAGE-GATED CHANNEL PROTEIN SHAKER"/>
    <property type="match status" value="1"/>
</dbReference>
<dbReference type="PRINTS" id="PR00169">
    <property type="entry name" value="KCHANNEL"/>
</dbReference>
<dbReference type="PANTHER" id="PTHR11537">
    <property type="entry name" value="VOLTAGE-GATED POTASSIUM CHANNEL"/>
    <property type="match status" value="1"/>
</dbReference>
<feature type="transmembrane region" description="Helical" evidence="12">
    <location>
        <begin position="208"/>
        <end position="228"/>
    </location>
</feature>
<keyword evidence="2" id="KW-0813">Transport</keyword>
<feature type="transmembrane region" description="Helical" evidence="12">
    <location>
        <begin position="179"/>
        <end position="196"/>
    </location>
</feature>
<feature type="transmembrane region" description="Helical" evidence="12">
    <location>
        <begin position="240"/>
        <end position="261"/>
    </location>
</feature>
<evidence type="ECO:0000256" key="1">
    <source>
        <dbReference type="ARBA" id="ARBA00004141"/>
    </source>
</evidence>
<dbReference type="Proteomes" id="UP000515154">
    <property type="component" value="Unplaced"/>
</dbReference>
<name>A0A6P7TZI4_9MOLL</name>
<sequence>MPNIVSINISGRKFELSAIYFKQFPTTLLGNPLKINKYFDLSKNEYFFDRHRDSFEGIIYYYQSNGKLKKPENVDLDIFTKEVEFFEIDRRSIENMYADEGNFPYYAPKKINIPENSVLRFVWIALKFPYLSMSGKIIRIFSNFVILLSIANLCLRTYPQNSISIESISKIDYIFANEVLFTSYFTLEMIIRLFLFHTIISECFSGKFIIDILSILPLYIQTIFELIYENGLIKHSILYSINQICLVIQIFRIFKFSNNLISLGILRKTMLYSLESLTQMLLYFMVAILFYSSLIYYAEYTNSNSEFDSIPDAFWWAIITLTTVGYGDKRPLGIYGKMIASLCSLSGILIISFPIPVIISKFTFFYEKKSKTTSVQCKKLKELLNIY</sequence>
<feature type="domain" description="Potassium channel tetramerisation-type BTB" evidence="14">
    <location>
        <begin position="5"/>
        <end position="95"/>
    </location>
</feature>
<dbReference type="GO" id="GO:0008076">
    <property type="term" value="C:voltage-gated potassium channel complex"/>
    <property type="evidence" value="ECO:0007669"/>
    <property type="project" value="InterPro"/>
</dbReference>
<dbReference type="InterPro" id="IPR027359">
    <property type="entry name" value="Volt_channel_dom_sf"/>
</dbReference>
<dbReference type="PRINTS" id="PR01491">
    <property type="entry name" value="KVCHANNEL"/>
</dbReference>
<evidence type="ECO:0000256" key="7">
    <source>
        <dbReference type="ARBA" id="ARBA00022958"/>
    </source>
</evidence>
<feature type="domain" description="Ion transport" evidence="13">
    <location>
        <begin position="137"/>
        <end position="369"/>
    </location>
</feature>
<dbReference type="RefSeq" id="XP_029655340.1">
    <property type="nucleotide sequence ID" value="XM_029799480.1"/>
</dbReference>
<dbReference type="PRINTS" id="PR01496">
    <property type="entry name" value="SHAKERCHANEL"/>
</dbReference>
<dbReference type="InterPro" id="IPR028325">
    <property type="entry name" value="VG_K_chnl"/>
</dbReference>
<evidence type="ECO:0000256" key="8">
    <source>
        <dbReference type="ARBA" id="ARBA00022989"/>
    </source>
</evidence>
<dbReference type="GO" id="GO:0051260">
    <property type="term" value="P:protein homooligomerization"/>
    <property type="evidence" value="ECO:0007669"/>
    <property type="project" value="InterPro"/>
</dbReference>
<dbReference type="InterPro" id="IPR011333">
    <property type="entry name" value="SKP1/BTB/POZ_sf"/>
</dbReference>
<evidence type="ECO:0000256" key="4">
    <source>
        <dbReference type="ARBA" id="ARBA00022692"/>
    </source>
</evidence>
<evidence type="ECO:0000256" key="2">
    <source>
        <dbReference type="ARBA" id="ARBA00022448"/>
    </source>
</evidence>
<dbReference type="InterPro" id="IPR005821">
    <property type="entry name" value="Ion_trans_dom"/>
</dbReference>
<keyword evidence="11" id="KW-0407">Ion channel</keyword>
<evidence type="ECO:0000256" key="11">
    <source>
        <dbReference type="ARBA" id="ARBA00023303"/>
    </source>
</evidence>
<protein>
    <submittedName>
        <fullName evidence="16">Potassium voltage-gated channel protein Shaker-like</fullName>
    </submittedName>
</protein>
<evidence type="ECO:0000256" key="6">
    <source>
        <dbReference type="ARBA" id="ARBA00022882"/>
    </source>
</evidence>
<dbReference type="Gene3D" id="1.20.120.350">
    <property type="entry name" value="Voltage-gated potassium channels. Chain C"/>
    <property type="match status" value="1"/>
</dbReference>
<dbReference type="AlphaFoldDB" id="A0A6P7TZI4"/>
<comment type="subcellular location">
    <subcellularLocation>
        <location evidence="1">Membrane</location>
        <topology evidence="1">Multi-pass membrane protein</topology>
    </subcellularLocation>
</comment>
<keyword evidence="5" id="KW-0631">Potassium channel</keyword>
<dbReference type="SUPFAM" id="SSF81324">
    <property type="entry name" value="Voltage-gated potassium channels"/>
    <property type="match status" value="1"/>
</dbReference>
<dbReference type="InterPro" id="IPR003968">
    <property type="entry name" value="K_chnl_volt-dep_Kv"/>
</dbReference>
<accession>A0A6P7TZI4</accession>
<dbReference type="InterPro" id="IPR003972">
    <property type="entry name" value="K_chnl_volt-dep_Kv1"/>
</dbReference>
<dbReference type="GO" id="GO:0005251">
    <property type="term" value="F:delayed rectifier potassium channel activity"/>
    <property type="evidence" value="ECO:0007669"/>
    <property type="project" value="TreeGrafter"/>
</dbReference>
<feature type="transmembrane region" description="Helical" evidence="12">
    <location>
        <begin position="137"/>
        <end position="159"/>
    </location>
</feature>